<sequence length="80" mass="9185">MKSIKTFITITDNSSNSRVFIALYVIDYQSNSSIYTKYPMNLQDNNNNRVRDNTSPSIYSNTNSNIKSISWINVNDNDLP</sequence>
<dbReference type="EMBL" id="UZAI01019409">
    <property type="protein sequence ID" value="VDP45118.1"/>
    <property type="molecule type" value="Genomic_DNA"/>
</dbReference>
<evidence type="ECO:0000313" key="1">
    <source>
        <dbReference type="EMBL" id="VDP45118.1"/>
    </source>
</evidence>
<evidence type="ECO:0000313" key="2">
    <source>
        <dbReference type="Proteomes" id="UP000277204"/>
    </source>
</evidence>
<dbReference type="Proteomes" id="UP000277204">
    <property type="component" value="Unassembled WGS sequence"/>
</dbReference>
<name>A0A183N3N5_9TREM</name>
<dbReference type="AlphaFoldDB" id="A0A183N3N5"/>
<protein>
    <submittedName>
        <fullName evidence="1">Uncharacterized protein</fullName>
    </submittedName>
</protein>
<proteinExistence type="predicted"/>
<organism evidence="1 2">
    <name type="scientific">Schistosoma margrebowiei</name>
    <dbReference type="NCBI Taxonomy" id="48269"/>
    <lineage>
        <taxon>Eukaryota</taxon>
        <taxon>Metazoa</taxon>
        <taxon>Spiralia</taxon>
        <taxon>Lophotrochozoa</taxon>
        <taxon>Platyhelminthes</taxon>
        <taxon>Trematoda</taxon>
        <taxon>Digenea</taxon>
        <taxon>Strigeidida</taxon>
        <taxon>Schistosomatoidea</taxon>
        <taxon>Schistosomatidae</taxon>
        <taxon>Schistosoma</taxon>
    </lineage>
</organism>
<accession>A0A183N3N5</accession>
<keyword evidence="2" id="KW-1185">Reference proteome</keyword>
<reference evidence="1 2" key="1">
    <citation type="submission" date="2018-11" db="EMBL/GenBank/DDBJ databases">
        <authorList>
            <consortium name="Pathogen Informatics"/>
        </authorList>
    </citation>
    <scope>NUCLEOTIDE SEQUENCE [LARGE SCALE GENOMIC DNA]</scope>
    <source>
        <strain evidence="1 2">Zambia</strain>
    </source>
</reference>
<gene>
    <name evidence="1" type="ORF">SMRZ_LOCUS22910</name>
</gene>